<dbReference type="SMART" id="SM00283">
    <property type="entry name" value="MA"/>
    <property type="match status" value="1"/>
</dbReference>
<keyword evidence="5" id="KW-1133">Transmembrane helix</keyword>
<gene>
    <name evidence="7" type="primary">mcp4</name>
    <name evidence="7" type="ORF">SPMU_21400</name>
</gene>
<dbReference type="Pfam" id="PF00015">
    <property type="entry name" value="MCPsignal"/>
    <property type="match status" value="1"/>
</dbReference>
<proteinExistence type="inferred from homology"/>
<dbReference type="OrthoDB" id="354287at2"/>
<dbReference type="GO" id="GO:0006935">
    <property type="term" value="P:chemotaxis"/>
    <property type="evidence" value="ECO:0007669"/>
    <property type="project" value="InterPro"/>
</dbReference>
<sequence length="511" mass="53253">MSSLDVLHERAVRVLAIAGCLCVPTMFVCGIMFELANTVPAVTAAAFANIVPLFLALRAPHSLATRMSFAILAAVLPAIYVYLLADNAWQMDAHMYFFVALSTLAVMCDWRPLLLASLLILLHHLLLSCVLPAWVFENGGAISRVLFHGLAVAAQCAALTYLSVRLRRLIVAQDEARADSERLAAIAQAERENALVSLAAVKEAEQRSADERERRVRAEARLASEQREALMALADDFEASVSSVAIAIESAASALEGSAATLTRIASDAGRQSSEVAAGAAQAAGATQGVAEAVRRLTDSIGDIAESASAQATLTGTVQRDADAGKGKVQDLAERAGDIGGLVGEIHEISTRTNLLALNASIEAARAGDAGRGFAVVAGEVKQLAGGTARASDKIVALIESVRDAVRATEANIVGAADAASRVAHAASDIKGAVAGQREVAADIERTAHEAARGVDMIEQRIARVATVANETNTLASQVRAAAGTLSDHARSLRRSTDGFVDQLRGGSKAA</sequence>
<keyword evidence="5" id="KW-0812">Transmembrane</keyword>
<dbReference type="GO" id="GO:0016020">
    <property type="term" value="C:membrane"/>
    <property type="evidence" value="ECO:0007669"/>
    <property type="project" value="InterPro"/>
</dbReference>
<evidence type="ECO:0000256" key="1">
    <source>
        <dbReference type="ARBA" id="ARBA00023224"/>
    </source>
</evidence>
<feature type="domain" description="Methyl-accepting transducer" evidence="6">
    <location>
        <begin position="251"/>
        <end position="487"/>
    </location>
</feature>
<feature type="transmembrane region" description="Helical" evidence="5">
    <location>
        <begin position="113"/>
        <end position="135"/>
    </location>
</feature>
<evidence type="ECO:0000256" key="3">
    <source>
        <dbReference type="PROSITE-ProRule" id="PRU00284"/>
    </source>
</evidence>
<dbReference type="AlphaFoldDB" id="A0A245ZJ11"/>
<accession>A0A245ZJ11</accession>
<keyword evidence="4" id="KW-0175">Coiled coil</keyword>
<dbReference type="PANTHER" id="PTHR32089">
    <property type="entry name" value="METHYL-ACCEPTING CHEMOTAXIS PROTEIN MCPB"/>
    <property type="match status" value="1"/>
</dbReference>
<keyword evidence="8" id="KW-1185">Reference proteome</keyword>
<evidence type="ECO:0000259" key="6">
    <source>
        <dbReference type="PROSITE" id="PS50111"/>
    </source>
</evidence>
<dbReference type="GO" id="GO:0007165">
    <property type="term" value="P:signal transduction"/>
    <property type="evidence" value="ECO:0007669"/>
    <property type="project" value="UniProtKB-KW"/>
</dbReference>
<dbReference type="RefSeq" id="WP_140418450.1">
    <property type="nucleotide sequence ID" value="NZ_NBBJ01000003.1"/>
</dbReference>
<feature type="transmembrane region" description="Helical" evidence="5">
    <location>
        <begin position="39"/>
        <end position="57"/>
    </location>
</feature>
<protein>
    <submittedName>
        <fullName evidence="7">Methyl-accepting chemotaxis protein 4</fullName>
    </submittedName>
</protein>
<dbReference type="PRINTS" id="PR00260">
    <property type="entry name" value="CHEMTRNSDUCR"/>
</dbReference>
<name>A0A245ZJ11_9SPHN</name>
<feature type="coiled-coil region" evidence="4">
    <location>
        <begin position="201"/>
        <end position="228"/>
    </location>
</feature>
<dbReference type="InterPro" id="IPR004089">
    <property type="entry name" value="MCPsignal_dom"/>
</dbReference>
<dbReference type="GO" id="GO:0004888">
    <property type="term" value="F:transmembrane signaling receptor activity"/>
    <property type="evidence" value="ECO:0007669"/>
    <property type="project" value="InterPro"/>
</dbReference>
<reference evidence="7 8" key="1">
    <citation type="submission" date="2017-03" db="EMBL/GenBank/DDBJ databases">
        <title>Genome sequence of Sphingomonas mucosissima DSM 17494.</title>
        <authorList>
            <person name="Poehlein A."/>
            <person name="Wuebbeler J.H."/>
            <person name="Steinbuechel A."/>
            <person name="Daniel R."/>
        </authorList>
    </citation>
    <scope>NUCLEOTIDE SEQUENCE [LARGE SCALE GENOMIC DNA]</scope>
    <source>
        <strain evidence="7 8">DSM 17494</strain>
    </source>
</reference>
<dbReference type="EMBL" id="NBBJ01000003">
    <property type="protein sequence ID" value="OWK29720.1"/>
    <property type="molecule type" value="Genomic_DNA"/>
</dbReference>
<comment type="similarity">
    <text evidence="2">Belongs to the methyl-accepting chemotaxis (MCP) protein family.</text>
</comment>
<keyword evidence="5" id="KW-0472">Membrane</keyword>
<feature type="transmembrane region" description="Helical" evidence="5">
    <location>
        <begin position="69"/>
        <end position="85"/>
    </location>
</feature>
<keyword evidence="1 3" id="KW-0807">Transducer</keyword>
<dbReference type="InterPro" id="IPR004090">
    <property type="entry name" value="Chemotax_Me-accpt_rcpt"/>
</dbReference>
<dbReference type="SUPFAM" id="SSF58104">
    <property type="entry name" value="Methyl-accepting chemotaxis protein (MCP) signaling domain"/>
    <property type="match status" value="1"/>
</dbReference>
<evidence type="ECO:0000256" key="2">
    <source>
        <dbReference type="ARBA" id="ARBA00029447"/>
    </source>
</evidence>
<evidence type="ECO:0000313" key="7">
    <source>
        <dbReference type="EMBL" id="OWK29720.1"/>
    </source>
</evidence>
<organism evidence="7 8">
    <name type="scientific">Sphingomonas mucosissima</name>
    <dbReference type="NCBI Taxonomy" id="370959"/>
    <lineage>
        <taxon>Bacteria</taxon>
        <taxon>Pseudomonadati</taxon>
        <taxon>Pseudomonadota</taxon>
        <taxon>Alphaproteobacteria</taxon>
        <taxon>Sphingomonadales</taxon>
        <taxon>Sphingomonadaceae</taxon>
        <taxon>Sphingomonas</taxon>
    </lineage>
</organism>
<comment type="caution">
    <text evidence="7">The sequence shown here is derived from an EMBL/GenBank/DDBJ whole genome shotgun (WGS) entry which is preliminary data.</text>
</comment>
<feature type="transmembrane region" description="Helical" evidence="5">
    <location>
        <begin position="141"/>
        <end position="162"/>
    </location>
</feature>
<feature type="transmembrane region" description="Helical" evidence="5">
    <location>
        <begin position="12"/>
        <end position="33"/>
    </location>
</feature>
<dbReference type="Gene3D" id="1.10.287.950">
    <property type="entry name" value="Methyl-accepting chemotaxis protein"/>
    <property type="match status" value="1"/>
</dbReference>
<dbReference type="Proteomes" id="UP000197783">
    <property type="component" value="Unassembled WGS sequence"/>
</dbReference>
<evidence type="ECO:0000256" key="4">
    <source>
        <dbReference type="SAM" id="Coils"/>
    </source>
</evidence>
<dbReference type="PROSITE" id="PS50111">
    <property type="entry name" value="CHEMOTAXIS_TRANSDUC_2"/>
    <property type="match status" value="1"/>
</dbReference>
<evidence type="ECO:0000256" key="5">
    <source>
        <dbReference type="SAM" id="Phobius"/>
    </source>
</evidence>
<dbReference type="PANTHER" id="PTHR32089:SF112">
    <property type="entry name" value="LYSOZYME-LIKE PROTEIN-RELATED"/>
    <property type="match status" value="1"/>
</dbReference>
<evidence type="ECO:0000313" key="8">
    <source>
        <dbReference type="Proteomes" id="UP000197783"/>
    </source>
</evidence>